<organism evidence="3 4">
    <name type="scientific">Planctobacterium marinum</name>
    <dbReference type="NCBI Taxonomy" id="1631968"/>
    <lineage>
        <taxon>Bacteria</taxon>
        <taxon>Pseudomonadati</taxon>
        <taxon>Pseudomonadota</taxon>
        <taxon>Gammaproteobacteria</taxon>
        <taxon>Alteromonadales</taxon>
        <taxon>Alteromonadaceae</taxon>
        <taxon>Planctobacterium</taxon>
    </lineage>
</organism>
<dbReference type="Gene3D" id="3.30.300.90">
    <property type="entry name" value="BolA-like"/>
    <property type="match status" value="1"/>
</dbReference>
<evidence type="ECO:0008006" key="5">
    <source>
        <dbReference type="Google" id="ProtNLM"/>
    </source>
</evidence>
<dbReference type="KEGG" id="pmaw:MACH26_07290"/>
<dbReference type="Proteomes" id="UP001333710">
    <property type="component" value="Chromosome"/>
</dbReference>
<evidence type="ECO:0000313" key="4">
    <source>
        <dbReference type="Proteomes" id="UP001333710"/>
    </source>
</evidence>
<evidence type="ECO:0000256" key="1">
    <source>
        <dbReference type="ARBA" id="ARBA00005578"/>
    </source>
</evidence>
<dbReference type="PANTHER" id="PTHR46229:SF4">
    <property type="entry name" value="ACID STRESS PROTEIN IBAG"/>
    <property type="match status" value="1"/>
</dbReference>
<accession>A0AA48KPA4</accession>
<gene>
    <name evidence="3" type="ORF">MACH26_07290</name>
</gene>
<dbReference type="EMBL" id="AP027272">
    <property type="protein sequence ID" value="BDX05208.1"/>
    <property type="molecule type" value="Genomic_DNA"/>
</dbReference>
<comment type="similarity">
    <text evidence="1 2">Belongs to the BolA/IbaG family.</text>
</comment>
<dbReference type="PIRSF" id="PIRSF003113">
    <property type="entry name" value="BolA"/>
    <property type="match status" value="1"/>
</dbReference>
<dbReference type="Pfam" id="PF01722">
    <property type="entry name" value="BolA"/>
    <property type="match status" value="1"/>
</dbReference>
<evidence type="ECO:0000256" key="2">
    <source>
        <dbReference type="RuleBase" id="RU003860"/>
    </source>
</evidence>
<reference evidence="3" key="1">
    <citation type="submission" date="2023-01" db="EMBL/GenBank/DDBJ databases">
        <title>Complete genome sequence of Planctobacterium marinum strain Dej080120_11.</title>
        <authorList>
            <person name="Ueki S."/>
            <person name="Maruyama F."/>
        </authorList>
    </citation>
    <scope>NUCLEOTIDE SEQUENCE</scope>
    <source>
        <strain evidence="3">Dej080120_11</strain>
    </source>
</reference>
<evidence type="ECO:0000313" key="3">
    <source>
        <dbReference type="EMBL" id="BDX05208.1"/>
    </source>
</evidence>
<dbReference type="InterPro" id="IPR050961">
    <property type="entry name" value="BolA/IbaG_stress_morph_reg"/>
</dbReference>
<dbReference type="InterPro" id="IPR036065">
    <property type="entry name" value="BolA-like_sf"/>
</dbReference>
<proteinExistence type="inferred from homology"/>
<keyword evidence="4" id="KW-1185">Reference proteome</keyword>
<dbReference type="RefSeq" id="WP_338291175.1">
    <property type="nucleotide sequence ID" value="NZ_AP027272.1"/>
</dbReference>
<dbReference type="SUPFAM" id="SSF82657">
    <property type="entry name" value="BolA-like"/>
    <property type="match status" value="1"/>
</dbReference>
<name>A0AA48KPA4_9ALTE</name>
<protein>
    <recommendedName>
        <fullName evidence="5">BolA family transcriptional regulator</fullName>
    </recommendedName>
</protein>
<sequence>MDPQQIEAILNDNLPLSFVKADGDGSHFQVIAVGDCFDGVSRIKKQKMIYGPLQEHISSGALHALTIKTFTEAQWQKDKKLMFPDLG</sequence>
<dbReference type="PANTHER" id="PTHR46229">
    <property type="entry name" value="BOLA TRANSCRIPTION REGULATOR"/>
    <property type="match status" value="1"/>
</dbReference>
<dbReference type="InterPro" id="IPR002634">
    <property type="entry name" value="BolA"/>
</dbReference>
<dbReference type="AlphaFoldDB" id="A0AA48KPA4"/>